<protein>
    <submittedName>
        <fullName evidence="2">Uncharacterized protein</fullName>
    </submittedName>
</protein>
<feature type="region of interest" description="Disordered" evidence="1">
    <location>
        <begin position="32"/>
        <end position="65"/>
    </location>
</feature>
<name>A0A7W9HFB5_9PSEU</name>
<proteinExistence type="predicted"/>
<reference evidence="2 3" key="1">
    <citation type="submission" date="2020-08" db="EMBL/GenBank/DDBJ databases">
        <title>Sequencing the genomes of 1000 actinobacteria strains.</title>
        <authorList>
            <person name="Klenk H.-P."/>
        </authorList>
    </citation>
    <scope>NUCLEOTIDE SEQUENCE [LARGE SCALE GENOMIC DNA]</scope>
    <source>
        <strain evidence="2 3">DSM 45486</strain>
    </source>
</reference>
<evidence type="ECO:0000256" key="1">
    <source>
        <dbReference type="SAM" id="MobiDB-lite"/>
    </source>
</evidence>
<evidence type="ECO:0000313" key="2">
    <source>
        <dbReference type="EMBL" id="MBB5801217.1"/>
    </source>
</evidence>
<gene>
    <name evidence="2" type="ORF">F4560_000985</name>
</gene>
<evidence type="ECO:0000313" key="3">
    <source>
        <dbReference type="Proteomes" id="UP000552097"/>
    </source>
</evidence>
<organism evidence="2 3">
    <name type="scientific">Saccharothrix ecbatanensis</name>
    <dbReference type="NCBI Taxonomy" id="1105145"/>
    <lineage>
        <taxon>Bacteria</taxon>
        <taxon>Bacillati</taxon>
        <taxon>Actinomycetota</taxon>
        <taxon>Actinomycetes</taxon>
        <taxon>Pseudonocardiales</taxon>
        <taxon>Pseudonocardiaceae</taxon>
        <taxon>Saccharothrix</taxon>
    </lineage>
</organism>
<sequence>MPAVEPFGLLDALPAEVVTEAERWRDHLIEVQTGLPSGAGPGAVPRPGYDPHSTTLAEHRHRSPP</sequence>
<dbReference type="RefSeq" id="WP_184916774.1">
    <property type="nucleotide sequence ID" value="NZ_JACHMO010000001.1"/>
</dbReference>
<dbReference type="Proteomes" id="UP000552097">
    <property type="component" value="Unassembled WGS sequence"/>
</dbReference>
<dbReference type="EMBL" id="JACHMO010000001">
    <property type="protein sequence ID" value="MBB5801217.1"/>
    <property type="molecule type" value="Genomic_DNA"/>
</dbReference>
<comment type="caution">
    <text evidence="2">The sequence shown here is derived from an EMBL/GenBank/DDBJ whole genome shotgun (WGS) entry which is preliminary data.</text>
</comment>
<keyword evidence="3" id="KW-1185">Reference proteome</keyword>
<dbReference type="AlphaFoldDB" id="A0A7W9HFB5"/>
<accession>A0A7W9HFB5</accession>